<gene>
    <name evidence="4" type="ORF">T440DRAFT_497543</name>
</gene>
<feature type="domain" description="NmrA-like" evidence="3">
    <location>
        <begin position="6"/>
        <end position="305"/>
    </location>
</feature>
<evidence type="ECO:0000313" key="5">
    <source>
        <dbReference type="Proteomes" id="UP000799423"/>
    </source>
</evidence>
<dbReference type="InterPro" id="IPR051164">
    <property type="entry name" value="NmrA-like_oxidored"/>
</dbReference>
<dbReference type="Proteomes" id="UP000799423">
    <property type="component" value="Unassembled WGS sequence"/>
</dbReference>
<accession>A0A6A7BDP6</accession>
<comment type="similarity">
    <text evidence="1">Belongs to the NmrA-type oxidoreductase family.</text>
</comment>
<dbReference type="SUPFAM" id="SSF51735">
    <property type="entry name" value="NAD(P)-binding Rossmann-fold domains"/>
    <property type="match status" value="1"/>
</dbReference>
<keyword evidence="5" id="KW-1185">Reference proteome</keyword>
<dbReference type="CDD" id="cd05251">
    <property type="entry name" value="NmrA_like_SDR_a"/>
    <property type="match status" value="1"/>
</dbReference>
<proteinExistence type="inferred from homology"/>
<dbReference type="GO" id="GO:0005634">
    <property type="term" value="C:nucleus"/>
    <property type="evidence" value="ECO:0007669"/>
    <property type="project" value="TreeGrafter"/>
</dbReference>
<name>A0A6A7BDP6_9PLEO</name>
<dbReference type="EMBL" id="MU006298">
    <property type="protein sequence ID" value="KAF2852499.1"/>
    <property type="molecule type" value="Genomic_DNA"/>
</dbReference>
<organism evidence="4 5">
    <name type="scientific">Plenodomus tracheiphilus IPT5</name>
    <dbReference type="NCBI Taxonomy" id="1408161"/>
    <lineage>
        <taxon>Eukaryota</taxon>
        <taxon>Fungi</taxon>
        <taxon>Dikarya</taxon>
        <taxon>Ascomycota</taxon>
        <taxon>Pezizomycotina</taxon>
        <taxon>Dothideomycetes</taxon>
        <taxon>Pleosporomycetidae</taxon>
        <taxon>Pleosporales</taxon>
        <taxon>Pleosporineae</taxon>
        <taxon>Leptosphaeriaceae</taxon>
        <taxon>Plenodomus</taxon>
    </lineage>
</organism>
<dbReference type="Gene3D" id="3.90.25.10">
    <property type="entry name" value="UDP-galactose 4-epimerase, domain 1"/>
    <property type="match status" value="1"/>
</dbReference>
<evidence type="ECO:0000256" key="1">
    <source>
        <dbReference type="ARBA" id="ARBA00006328"/>
    </source>
</evidence>
<dbReference type="PANTHER" id="PTHR42748">
    <property type="entry name" value="NITROGEN METABOLITE REPRESSION PROTEIN NMRA FAMILY MEMBER"/>
    <property type="match status" value="1"/>
</dbReference>
<sequence length="313" mass="34997">MSKLLFAVFGATGNQGNSAATFVLNDPELSSRYAVRAISRDTSNPKMQALKSKGAELVQADLNDASSLPAALKGVDYLFFLTTTQYQGNSREIETRQSKGVCEEALRQGVKYIIFSSMSHPFKISNGALKNVEHFDDKAEIEQYIRSLPVKSAFFAPASFMQNVQSNFMKPRPSPVGDGTFVIANILPAESRVPLIDISETGLWIGAILADPEKYNGKFFAAAEGLYSLDEMCEIMSKVTGKTVKYQRLPDEVFKGFLPEGLREALYEMWVLNRDYGYYGKDMEEQVQWAKGQARGKITGFEEFLRREGYMLE</sequence>
<dbReference type="InterPro" id="IPR036291">
    <property type="entry name" value="NAD(P)-bd_dom_sf"/>
</dbReference>
<evidence type="ECO:0000313" key="4">
    <source>
        <dbReference type="EMBL" id="KAF2852499.1"/>
    </source>
</evidence>
<dbReference type="AlphaFoldDB" id="A0A6A7BDP6"/>
<dbReference type="OrthoDB" id="300709at2759"/>
<dbReference type="Gene3D" id="3.40.50.720">
    <property type="entry name" value="NAD(P)-binding Rossmann-like Domain"/>
    <property type="match status" value="1"/>
</dbReference>
<reference evidence="4" key="1">
    <citation type="submission" date="2020-01" db="EMBL/GenBank/DDBJ databases">
        <authorList>
            <consortium name="DOE Joint Genome Institute"/>
            <person name="Haridas S."/>
            <person name="Albert R."/>
            <person name="Binder M."/>
            <person name="Bloem J."/>
            <person name="Labutti K."/>
            <person name="Salamov A."/>
            <person name="Andreopoulos B."/>
            <person name="Baker S.E."/>
            <person name="Barry K."/>
            <person name="Bills G."/>
            <person name="Bluhm B.H."/>
            <person name="Cannon C."/>
            <person name="Castanera R."/>
            <person name="Culley D.E."/>
            <person name="Daum C."/>
            <person name="Ezra D."/>
            <person name="Gonzalez J.B."/>
            <person name="Henrissat B."/>
            <person name="Kuo A."/>
            <person name="Liang C."/>
            <person name="Lipzen A."/>
            <person name="Lutzoni F."/>
            <person name="Magnuson J."/>
            <person name="Mondo S."/>
            <person name="Nolan M."/>
            <person name="Ohm R."/>
            <person name="Pangilinan J."/>
            <person name="Park H.-J."/>
            <person name="Ramirez L."/>
            <person name="Alfaro M."/>
            <person name="Sun H."/>
            <person name="Tritt A."/>
            <person name="Yoshinaga Y."/>
            <person name="Zwiers L.-H."/>
            <person name="Turgeon B.G."/>
            <person name="Goodwin S.B."/>
            <person name="Spatafora J.W."/>
            <person name="Crous P.W."/>
            <person name="Grigoriev I.V."/>
        </authorList>
    </citation>
    <scope>NUCLEOTIDE SEQUENCE</scope>
    <source>
        <strain evidence="4">IPT5</strain>
    </source>
</reference>
<dbReference type="PANTHER" id="PTHR42748:SF11">
    <property type="entry name" value="NMRA-LIKE DOMAIN-CONTAINING PROTEIN"/>
    <property type="match status" value="1"/>
</dbReference>
<dbReference type="InterPro" id="IPR008030">
    <property type="entry name" value="NmrA-like"/>
</dbReference>
<evidence type="ECO:0000259" key="3">
    <source>
        <dbReference type="Pfam" id="PF05368"/>
    </source>
</evidence>
<evidence type="ECO:0000256" key="2">
    <source>
        <dbReference type="ARBA" id="ARBA00022857"/>
    </source>
</evidence>
<keyword evidence="2" id="KW-0521">NADP</keyword>
<protein>
    <submittedName>
        <fullName evidence="4">NAD(P)-binding protein</fullName>
    </submittedName>
</protein>
<dbReference type="Pfam" id="PF05368">
    <property type="entry name" value="NmrA"/>
    <property type="match status" value="1"/>
</dbReference>